<gene>
    <name evidence="5" type="ORF">A4R43_07500</name>
</gene>
<dbReference type="GO" id="GO:0016757">
    <property type="term" value="F:glycosyltransferase activity"/>
    <property type="evidence" value="ECO:0007669"/>
    <property type="project" value="UniProtKB-KW"/>
</dbReference>
<dbReference type="PANTHER" id="PTHR12526:SF635">
    <property type="entry name" value="GLYCOSYL TRANSFERASE GROUP 1"/>
    <property type="match status" value="1"/>
</dbReference>
<evidence type="ECO:0000313" key="5">
    <source>
        <dbReference type="EMBL" id="AXB42392.1"/>
    </source>
</evidence>
<dbReference type="RefSeq" id="WP_113691664.1">
    <property type="nucleotide sequence ID" value="NZ_CP015163.1"/>
</dbReference>
<dbReference type="Pfam" id="PF00534">
    <property type="entry name" value="Glycos_transf_1"/>
    <property type="match status" value="1"/>
</dbReference>
<organism evidence="5 6">
    <name type="scientific">Amycolatopsis albispora</name>
    <dbReference type="NCBI Taxonomy" id="1804986"/>
    <lineage>
        <taxon>Bacteria</taxon>
        <taxon>Bacillati</taxon>
        <taxon>Actinomycetota</taxon>
        <taxon>Actinomycetes</taxon>
        <taxon>Pseudonocardiales</taxon>
        <taxon>Pseudonocardiaceae</taxon>
        <taxon>Amycolatopsis</taxon>
    </lineage>
</organism>
<dbReference type="SUPFAM" id="SSF53756">
    <property type="entry name" value="UDP-Glycosyltransferase/glycogen phosphorylase"/>
    <property type="match status" value="1"/>
</dbReference>
<keyword evidence="2 5" id="KW-0808">Transferase</keyword>
<dbReference type="InterPro" id="IPR028098">
    <property type="entry name" value="Glyco_trans_4-like_N"/>
</dbReference>
<dbReference type="Pfam" id="PF13439">
    <property type="entry name" value="Glyco_transf_4"/>
    <property type="match status" value="1"/>
</dbReference>
<dbReference type="KEGG" id="aab:A4R43_07500"/>
<name>A0A344L2W8_9PSEU</name>
<dbReference type="AlphaFoldDB" id="A0A344L2W8"/>
<dbReference type="InterPro" id="IPR001296">
    <property type="entry name" value="Glyco_trans_1"/>
</dbReference>
<evidence type="ECO:0000259" key="4">
    <source>
        <dbReference type="Pfam" id="PF13439"/>
    </source>
</evidence>
<dbReference type="OrthoDB" id="9810929at2"/>
<dbReference type="EMBL" id="CP015163">
    <property type="protein sequence ID" value="AXB42392.1"/>
    <property type="molecule type" value="Genomic_DNA"/>
</dbReference>
<protein>
    <submittedName>
        <fullName evidence="5">Glycosyl transferase</fullName>
    </submittedName>
</protein>
<feature type="domain" description="Glycosyl transferase family 1" evidence="3">
    <location>
        <begin position="209"/>
        <end position="354"/>
    </location>
</feature>
<keyword evidence="6" id="KW-1185">Reference proteome</keyword>
<dbReference type="Gene3D" id="3.40.50.2000">
    <property type="entry name" value="Glycogen Phosphorylase B"/>
    <property type="match status" value="2"/>
</dbReference>
<evidence type="ECO:0000259" key="3">
    <source>
        <dbReference type="Pfam" id="PF00534"/>
    </source>
</evidence>
<dbReference type="PANTHER" id="PTHR12526">
    <property type="entry name" value="GLYCOSYLTRANSFERASE"/>
    <property type="match status" value="1"/>
</dbReference>
<evidence type="ECO:0000256" key="2">
    <source>
        <dbReference type="ARBA" id="ARBA00022679"/>
    </source>
</evidence>
<dbReference type="Proteomes" id="UP000250434">
    <property type="component" value="Chromosome"/>
</dbReference>
<proteinExistence type="predicted"/>
<reference evidence="5 6" key="1">
    <citation type="submission" date="2016-04" db="EMBL/GenBank/DDBJ databases">
        <title>Complete genome sequence and analysis of deep-sea sediment isolate, Amycolatopsis sp. WP1.</title>
        <authorList>
            <person name="Wang H."/>
            <person name="Chen S."/>
            <person name="Wu Q."/>
        </authorList>
    </citation>
    <scope>NUCLEOTIDE SEQUENCE [LARGE SCALE GENOMIC DNA]</scope>
    <source>
        <strain evidence="5 6">WP1</strain>
    </source>
</reference>
<evidence type="ECO:0000313" key="6">
    <source>
        <dbReference type="Proteomes" id="UP000250434"/>
    </source>
</evidence>
<keyword evidence="1" id="KW-0328">Glycosyltransferase</keyword>
<evidence type="ECO:0000256" key="1">
    <source>
        <dbReference type="ARBA" id="ARBA00022676"/>
    </source>
</evidence>
<sequence length="402" mass="42656">MRIAMVSEHANPLAALGGVDAGGQNLHVAELSAALVRAGHRVTVHTRRDDPDQPEEVLTSAGFTVRHVTAGPARPVPKDELLPHMNEFALRLEQDWLTDPPDVVHAHFWMSGLASVLAAKSAGVPVVQTFHALGVVKRRHQGDADTSPPDRIRIERMVGKHAARIAATCSDEVFELVRMGVPRASVSVVPCGVDLTRFSPDGPAERKGARRRLVAVGRLVPRKGFSTAIAALRGVPDTELVIAGGSDGEDEEADRLRWFAERMGVADRVHLRGAVSREDMPALLRSADLVVCTPWYEPFGIVPLEAMACGVPVVAAAVGGLTDTVVDGVTGALVPPRQPGPLAAKLRELLADPTTLGGYGAAGADRARARYSWDRVARDTLRVYSNVHSAGVPASAVAGAEV</sequence>
<accession>A0A344L2W8</accession>
<feature type="domain" description="Glycosyltransferase subfamily 4-like N-terminal" evidence="4">
    <location>
        <begin position="22"/>
        <end position="197"/>
    </location>
</feature>